<dbReference type="EMBL" id="HBGH01005598">
    <property type="protein sequence ID" value="CAD9230956.1"/>
    <property type="molecule type" value="Transcribed_RNA"/>
</dbReference>
<evidence type="ECO:0000313" key="1">
    <source>
        <dbReference type="EMBL" id="CAD9230956.1"/>
    </source>
</evidence>
<accession>A0A7S1TAZ5</accession>
<gene>
    <name evidence="1" type="ORF">CCAE0312_LOCUS3010</name>
</gene>
<dbReference type="AlphaFoldDB" id="A0A7S1TAZ5"/>
<name>A0A7S1TAZ5_9RHOD</name>
<sequence length="130" mass="14710">MNGDADQQKYPPASVIVSWCLLQPFNVASATTGLYQNCFHFSIGFRRGSPVLEVHVVCKSRCRMRVRISSLASSKKDITSSEGVEQKYSLPEFKGRSSSDSSIFSFKVLRPYQKRHCKTDRELDNETPVK</sequence>
<organism evidence="1">
    <name type="scientific">Compsopogon caeruleus</name>
    <dbReference type="NCBI Taxonomy" id="31354"/>
    <lineage>
        <taxon>Eukaryota</taxon>
        <taxon>Rhodophyta</taxon>
        <taxon>Compsopogonophyceae</taxon>
        <taxon>Compsopogonales</taxon>
        <taxon>Compsopogonaceae</taxon>
        <taxon>Compsopogon</taxon>
    </lineage>
</organism>
<reference evidence="1" key="1">
    <citation type="submission" date="2021-01" db="EMBL/GenBank/DDBJ databases">
        <authorList>
            <person name="Corre E."/>
            <person name="Pelletier E."/>
            <person name="Niang G."/>
            <person name="Scheremetjew M."/>
            <person name="Finn R."/>
            <person name="Kale V."/>
            <person name="Holt S."/>
            <person name="Cochrane G."/>
            <person name="Meng A."/>
            <person name="Brown T."/>
            <person name="Cohen L."/>
        </authorList>
    </citation>
    <scope>NUCLEOTIDE SEQUENCE</scope>
    <source>
        <strain evidence="1">SAG 36.94</strain>
    </source>
</reference>
<proteinExistence type="predicted"/>
<protein>
    <submittedName>
        <fullName evidence="1">Uncharacterized protein</fullName>
    </submittedName>
</protein>